<name>A0A512NBJ9_9HYPH</name>
<proteinExistence type="predicted"/>
<keyword evidence="3" id="KW-1185">Reference proteome</keyword>
<gene>
    <name evidence="2" type="ORF">RSO01_34960</name>
</gene>
<keyword evidence="1" id="KW-0732">Signal</keyword>
<dbReference type="Proteomes" id="UP000321058">
    <property type="component" value="Unassembled WGS sequence"/>
</dbReference>
<feature type="chain" id="PRO_5021837908" description="DUF5666 domain-containing protein" evidence="1">
    <location>
        <begin position="25"/>
        <end position="111"/>
    </location>
</feature>
<dbReference type="RefSeq" id="WP_147150395.1">
    <property type="nucleotide sequence ID" value="NZ_BKAJ01000061.1"/>
</dbReference>
<evidence type="ECO:0000313" key="3">
    <source>
        <dbReference type="Proteomes" id="UP000321058"/>
    </source>
</evidence>
<dbReference type="OrthoDB" id="9839973at2"/>
<accession>A0A512NBJ9</accession>
<organism evidence="2 3">
    <name type="scientific">Reyranella soli</name>
    <dbReference type="NCBI Taxonomy" id="1230389"/>
    <lineage>
        <taxon>Bacteria</taxon>
        <taxon>Pseudomonadati</taxon>
        <taxon>Pseudomonadota</taxon>
        <taxon>Alphaproteobacteria</taxon>
        <taxon>Hyphomicrobiales</taxon>
        <taxon>Reyranellaceae</taxon>
        <taxon>Reyranella</taxon>
    </lineage>
</organism>
<evidence type="ECO:0000256" key="1">
    <source>
        <dbReference type="SAM" id="SignalP"/>
    </source>
</evidence>
<dbReference type="EMBL" id="BKAJ01000061">
    <property type="protein sequence ID" value="GEP56330.1"/>
    <property type="molecule type" value="Genomic_DNA"/>
</dbReference>
<sequence>MRPRLVAAFVLPAVLWLQTGPAAAQFCDNLEGQDVKVSGTIDRMVEAAGVIFFRDRKTSCQFGMVTHRNDKGCKVGAQVEVSGKLIKNKFLPDTYDIDRGSRPASETLACK</sequence>
<comment type="caution">
    <text evidence="2">The sequence shown here is derived from an EMBL/GenBank/DDBJ whole genome shotgun (WGS) entry which is preliminary data.</text>
</comment>
<dbReference type="AlphaFoldDB" id="A0A512NBJ9"/>
<feature type="signal peptide" evidence="1">
    <location>
        <begin position="1"/>
        <end position="24"/>
    </location>
</feature>
<reference evidence="2 3" key="1">
    <citation type="submission" date="2019-07" db="EMBL/GenBank/DDBJ databases">
        <title>Whole genome shotgun sequence of Reyranella soli NBRC 108950.</title>
        <authorList>
            <person name="Hosoyama A."/>
            <person name="Uohara A."/>
            <person name="Ohji S."/>
            <person name="Ichikawa N."/>
        </authorList>
    </citation>
    <scope>NUCLEOTIDE SEQUENCE [LARGE SCALE GENOMIC DNA]</scope>
    <source>
        <strain evidence="2 3">NBRC 108950</strain>
    </source>
</reference>
<protein>
    <recommendedName>
        <fullName evidence="4">DUF5666 domain-containing protein</fullName>
    </recommendedName>
</protein>
<evidence type="ECO:0000313" key="2">
    <source>
        <dbReference type="EMBL" id="GEP56330.1"/>
    </source>
</evidence>
<evidence type="ECO:0008006" key="4">
    <source>
        <dbReference type="Google" id="ProtNLM"/>
    </source>
</evidence>